<keyword evidence="4" id="KW-1185">Reference proteome</keyword>
<protein>
    <recommendedName>
        <fullName evidence="2">NERD domain-containing protein</fullName>
    </recommendedName>
</protein>
<feature type="domain" description="NERD" evidence="2">
    <location>
        <begin position="128"/>
        <end position="246"/>
    </location>
</feature>
<accession>A0A841GFX0</accession>
<dbReference type="RefSeq" id="WP_188027207.1">
    <property type="nucleotide sequence ID" value="NZ_JACHGR010000008.1"/>
</dbReference>
<dbReference type="Pfam" id="PF08378">
    <property type="entry name" value="NERD"/>
    <property type="match status" value="1"/>
</dbReference>
<reference evidence="3 4" key="1">
    <citation type="submission" date="2020-08" db="EMBL/GenBank/DDBJ databases">
        <title>Genomic Encyclopedia of Type Strains, Phase IV (KMG-IV): sequencing the most valuable type-strain genomes for metagenomic binning, comparative biology and taxonomic classification.</title>
        <authorList>
            <person name="Goeker M."/>
        </authorList>
    </citation>
    <scope>NUCLEOTIDE SEQUENCE [LARGE SCALE GENOMIC DNA]</scope>
    <source>
        <strain evidence="3 4">DSM 22975</strain>
    </source>
</reference>
<feature type="transmembrane region" description="Helical" evidence="1">
    <location>
        <begin position="95"/>
        <end position="113"/>
    </location>
</feature>
<evidence type="ECO:0000313" key="3">
    <source>
        <dbReference type="EMBL" id="MBB6056477.1"/>
    </source>
</evidence>
<organism evidence="3 4">
    <name type="scientific">Tolumonas osonensis</name>
    <dbReference type="NCBI Taxonomy" id="675874"/>
    <lineage>
        <taxon>Bacteria</taxon>
        <taxon>Pseudomonadati</taxon>
        <taxon>Pseudomonadota</taxon>
        <taxon>Gammaproteobacteria</taxon>
        <taxon>Aeromonadales</taxon>
        <taxon>Aeromonadaceae</taxon>
        <taxon>Tolumonas</taxon>
    </lineage>
</organism>
<feature type="transmembrane region" description="Helical" evidence="1">
    <location>
        <begin position="6"/>
        <end position="29"/>
    </location>
</feature>
<dbReference type="EMBL" id="JACHGR010000008">
    <property type="protein sequence ID" value="MBB6056477.1"/>
    <property type="molecule type" value="Genomic_DNA"/>
</dbReference>
<dbReference type="AlphaFoldDB" id="A0A841GFX0"/>
<feature type="transmembrane region" description="Helical" evidence="1">
    <location>
        <begin position="71"/>
        <end position="89"/>
    </location>
</feature>
<name>A0A841GFX0_9GAMM</name>
<evidence type="ECO:0000313" key="4">
    <source>
        <dbReference type="Proteomes" id="UP000585721"/>
    </source>
</evidence>
<keyword evidence="1" id="KW-0472">Membrane</keyword>
<dbReference type="PROSITE" id="PS50965">
    <property type="entry name" value="NERD"/>
    <property type="match status" value="1"/>
</dbReference>
<proteinExistence type="predicted"/>
<sequence>MFDSLYAMLIALTLSFFPVAVAIGIISFIKKQQRKNRVSPLTANLLRPYGYTLQESIHDLKLELFGQITEILMIGLMLPLLLLIQAYFFNIKLSLTAWIITGTIGFITFVFKIRNILKLVKSLEQNRLGYSCEMAVGQELENLIRPVNHPYRLYHDIPFENYNIDHLVVGPNGVFVVETKGRSKHIIEGSKQFKVVVENDSLIFPTHTEKEPIEQVRRNVLSVRKWLQSATGMDIPVAGILVLPGWFVELKQRAIDPYILNASALPKVFPKFFAGALELGQINAIAYQVEQRVRDIKRD</sequence>
<keyword evidence="1" id="KW-0812">Transmembrane</keyword>
<evidence type="ECO:0000256" key="1">
    <source>
        <dbReference type="SAM" id="Phobius"/>
    </source>
</evidence>
<comment type="caution">
    <text evidence="3">The sequence shown here is derived from an EMBL/GenBank/DDBJ whole genome shotgun (WGS) entry which is preliminary data.</text>
</comment>
<keyword evidence="1" id="KW-1133">Transmembrane helix</keyword>
<gene>
    <name evidence="3" type="ORF">HNR75_002415</name>
</gene>
<evidence type="ECO:0000259" key="2">
    <source>
        <dbReference type="PROSITE" id="PS50965"/>
    </source>
</evidence>
<dbReference type="Proteomes" id="UP000585721">
    <property type="component" value="Unassembled WGS sequence"/>
</dbReference>
<dbReference type="InterPro" id="IPR011528">
    <property type="entry name" value="NERD"/>
</dbReference>